<evidence type="ECO:0000313" key="2">
    <source>
        <dbReference type="Proteomes" id="UP000076858"/>
    </source>
</evidence>
<organism evidence="1 2">
    <name type="scientific">Daphnia magna</name>
    <dbReference type="NCBI Taxonomy" id="35525"/>
    <lineage>
        <taxon>Eukaryota</taxon>
        <taxon>Metazoa</taxon>
        <taxon>Ecdysozoa</taxon>
        <taxon>Arthropoda</taxon>
        <taxon>Crustacea</taxon>
        <taxon>Branchiopoda</taxon>
        <taxon>Diplostraca</taxon>
        <taxon>Cladocera</taxon>
        <taxon>Anomopoda</taxon>
        <taxon>Daphniidae</taxon>
        <taxon>Daphnia</taxon>
    </lineage>
</organism>
<dbReference type="Proteomes" id="UP000076858">
    <property type="component" value="Unassembled WGS sequence"/>
</dbReference>
<keyword evidence="2" id="KW-1185">Reference proteome</keyword>
<proteinExistence type="predicted"/>
<dbReference type="AlphaFoldDB" id="A0A164P679"/>
<gene>
    <name evidence="1" type="ORF">APZ42_029957</name>
</gene>
<evidence type="ECO:0000313" key="1">
    <source>
        <dbReference type="EMBL" id="KZS06555.1"/>
    </source>
</evidence>
<dbReference type="EMBL" id="LRGB01002676">
    <property type="protein sequence ID" value="KZS06555.1"/>
    <property type="molecule type" value="Genomic_DNA"/>
</dbReference>
<reference evidence="1 2" key="1">
    <citation type="submission" date="2016-03" db="EMBL/GenBank/DDBJ databases">
        <title>EvidentialGene: Evidence-directed Construction of Genes on Genomes.</title>
        <authorList>
            <person name="Gilbert D.G."/>
            <person name="Choi J.-H."/>
            <person name="Mockaitis K."/>
            <person name="Colbourne J."/>
            <person name="Pfrender M."/>
        </authorList>
    </citation>
    <scope>NUCLEOTIDE SEQUENCE [LARGE SCALE GENOMIC DNA]</scope>
    <source>
        <strain evidence="1 2">Xinb3</strain>
        <tissue evidence="1">Complete organism</tissue>
    </source>
</reference>
<protein>
    <submittedName>
        <fullName evidence="1">Uncharacterized protein</fullName>
    </submittedName>
</protein>
<comment type="caution">
    <text evidence="1">The sequence shown here is derived from an EMBL/GenBank/DDBJ whole genome shotgun (WGS) entry which is preliminary data.</text>
</comment>
<sequence>MEGNEKLRIYENMLIWQGADDIIDTPLGKANVSVGIHIHNYLTIISVTPIATAINSKSRLVSSGEGTFHKISTTETFPLEDEITDRYESFKIIGDENLLISDPYFKADYEPH</sequence>
<name>A0A164P679_9CRUS</name>
<accession>A0A164P679</accession>